<comment type="caution">
    <text evidence="1">The sequence shown here is derived from an EMBL/GenBank/DDBJ whole genome shotgun (WGS) entry which is preliminary data.</text>
</comment>
<dbReference type="RefSeq" id="WP_068116459.1">
    <property type="nucleotide sequence ID" value="NZ_CCXJ01000023.1"/>
</dbReference>
<keyword evidence="2" id="KW-1185">Reference proteome</keyword>
<gene>
    <name evidence="1" type="ORF">J2S59_000234</name>
</gene>
<name>A0ABT9NK33_9ACTN</name>
<evidence type="ECO:0000313" key="1">
    <source>
        <dbReference type="EMBL" id="MDP9820425.1"/>
    </source>
</evidence>
<reference evidence="1 2" key="1">
    <citation type="submission" date="2023-07" db="EMBL/GenBank/DDBJ databases">
        <title>Sequencing the genomes of 1000 actinobacteria strains.</title>
        <authorList>
            <person name="Klenk H.-P."/>
        </authorList>
    </citation>
    <scope>NUCLEOTIDE SEQUENCE [LARGE SCALE GENOMIC DNA]</scope>
    <source>
        <strain evidence="1 2">GD13</strain>
    </source>
</reference>
<evidence type="ECO:0000313" key="2">
    <source>
        <dbReference type="Proteomes" id="UP001240447"/>
    </source>
</evidence>
<protein>
    <submittedName>
        <fullName evidence="1">Uncharacterized protein</fullName>
    </submittedName>
</protein>
<dbReference type="Proteomes" id="UP001240447">
    <property type="component" value="Unassembled WGS sequence"/>
</dbReference>
<organism evidence="1 2">
    <name type="scientific">Nocardioides massiliensis</name>
    <dbReference type="NCBI Taxonomy" id="1325935"/>
    <lineage>
        <taxon>Bacteria</taxon>
        <taxon>Bacillati</taxon>
        <taxon>Actinomycetota</taxon>
        <taxon>Actinomycetes</taxon>
        <taxon>Propionibacteriales</taxon>
        <taxon>Nocardioidaceae</taxon>
        <taxon>Nocardioides</taxon>
    </lineage>
</organism>
<accession>A0ABT9NK33</accession>
<dbReference type="EMBL" id="JAUSQM010000001">
    <property type="protein sequence ID" value="MDP9820425.1"/>
    <property type="molecule type" value="Genomic_DNA"/>
</dbReference>
<sequence length="83" mass="8639">MKTAAFLRLVADAIDAGLPEPLEVRVASPGIPAHVHVAPQHVHAWTQHLGITPGTWEGAFQRSGPAPGTGVYVTAMSPRAVPA</sequence>
<proteinExistence type="predicted"/>